<name>A0A0R3U6X6_MESCO</name>
<protein>
    <submittedName>
        <fullName evidence="3">Transposase</fullName>
    </submittedName>
</protein>
<organism evidence="3">
    <name type="scientific">Mesocestoides corti</name>
    <name type="common">Flatworm</name>
    <dbReference type="NCBI Taxonomy" id="53468"/>
    <lineage>
        <taxon>Eukaryota</taxon>
        <taxon>Metazoa</taxon>
        <taxon>Spiralia</taxon>
        <taxon>Lophotrochozoa</taxon>
        <taxon>Platyhelminthes</taxon>
        <taxon>Cestoda</taxon>
        <taxon>Eucestoda</taxon>
        <taxon>Cyclophyllidea</taxon>
        <taxon>Mesocestoididae</taxon>
        <taxon>Mesocestoides</taxon>
    </lineage>
</organism>
<proteinExistence type="predicted"/>
<accession>A0A0R3U6X6</accession>
<dbReference type="EMBL" id="UXSR01000435">
    <property type="protein sequence ID" value="VDD76561.1"/>
    <property type="molecule type" value="Genomic_DNA"/>
</dbReference>
<dbReference type="Proteomes" id="UP000267029">
    <property type="component" value="Unassembled WGS sequence"/>
</dbReference>
<reference evidence="1 2" key="2">
    <citation type="submission" date="2018-10" db="EMBL/GenBank/DDBJ databases">
        <authorList>
            <consortium name="Pathogen Informatics"/>
        </authorList>
    </citation>
    <scope>NUCLEOTIDE SEQUENCE [LARGE SCALE GENOMIC DNA]</scope>
</reference>
<reference evidence="3" key="1">
    <citation type="submission" date="2017-02" db="UniProtKB">
        <authorList>
            <consortium name="WormBaseParasite"/>
        </authorList>
    </citation>
    <scope>IDENTIFICATION</scope>
</reference>
<evidence type="ECO:0000313" key="1">
    <source>
        <dbReference type="EMBL" id="VDD76561.1"/>
    </source>
</evidence>
<evidence type="ECO:0000313" key="2">
    <source>
        <dbReference type="Proteomes" id="UP000267029"/>
    </source>
</evidence>
<evidence type="ECO:0000313" key="3">
    <source>
        <dbReference type="WBParaSite" id="MCOS_0000256301-mRNA-1"/>
    </source>
</evidence>
<dbReference type="AlphaFoldDB" id="A0A0R3U6X6"/>
<keyword evidence="2" id="KW-1185">Reference proteome</keyword>
<sequence length="70" mass="8125">MGDAMHPRLEFQQIWLFVAADECVYQLDRMLTGNVVASPITSANAKWTFRFLEPPLLNRNRPLPNRHNES</sequence>
<dbReference type="WBParaSite" id="MCOS_0000256301-mRNA-1">
    <property type="protein sequence ID" value="MCOS_0000256301-mRNA-1"/>
    <property type="gene ID" value="MCOS_0000256301"/>
</dbReference>
<gene>
    <name evidence="1" type="ORF">MCOS_LOCUS2564</name>
</gene>